<gene>
    <name evidence="2" type="ORF">NC653_001385</name>
</gene>
<feature type="signal peptide" evidence="1">
    <location>
        <begin position="1"/>
        <end position="27"/>
    </location>
</feature>
<evidence type="ECO:0000256" key="1">
    <source>
        <dbReference type="SAM" id="SignalP"/>
    </source>
</evidence>
<evidence type="ECO:0000313" key="2">
    <source>
        <dbReference type="EMBL" id="KAJ7010920.1"/>
    </source>
</evidence>
<comment type="caution">
    <text evidence="2">The sequence shown here is derived from an EMBL/GenBank/DDBJ whole genome shotgun (WGS) entry which is preliminary data.</text>
</comment>
<evidence type="ECO:0000313" key="3">
    <source>
        <dbReference type="Proteomes" id="UP001164929"/>
    </source>
</evidence>
<keyword evidence="3" id="KW-1185">Reference proteome</keyword>
<protein>
    <submittedName>
        <fullName evidence="2">Uncharacterized protein</fullName>
    </submittedName>
</protein>
<dbReference type="AlphaFoldDB" id="A0AAD6RKY4"/>
<dbReference type="EMBL" id="JAQIZT010000001">
    <property type="protein sequence ID" value="KAJ7010920.1"/>
    <property type="molecule type" value="Genomic_DNA"/>
</dbReference>
<keyword evidence="1" id="KW-0732">Signal</keyword>
<feature type="chain" id="PRO_5041969572" evidence="1">
    <location>
        <begin position="28"/>
        <end position="132"/>
    </location>
</feature>
<organism evidence="2 3">
    <name type="scientific">Populus alba x Populus x berolinensis</name>
    <dbReference type="NCBI Taxonomy" id="444605"/>
    <lineage>
        <taxon>Eukaryota</taxon>
        <taxon>Viridiplantae</taxon>
        <taxon>Streptophyta</taxon>
        <taxon>Embryophyta</taxon>
        <taxon>Tracheophyta</taxon>
        <taxon>Spermatophyta</taxon>
        <taxon>Magnoliopsida</taxon>
        <taxon>eudicotyledons</taxon>
        <taxon>Gunneridae</taxon>
        <taxon>Pentapetalae</taxon>
        <taxon>rosids</taxon>
        <taxon>fabids</taxon>
        <taxon>Malpighiales</taxon>
        <taxon>Salicaceae</taxon>
        <taxon>Saliceae</taxon>
        <taxon>Populus</taxon>
    </lineage>
</organism>
<dbReference type="Proteomes" id="UP001164929">
    <property type="component" value="Chromosome 1"/>
</dbReference>
<sequence>METVLSLFTNLILQLLAFNASSSSVLACKYVDSTRFSVLSCMMQCEHFDSLSQGLIAEVILDDAIVRLKPDFFMSGGGEVSLKLAIRTLEFIQDMKNRHFHQVFTEIYFYLFRTVMIFEVETFSVHFIRSWD</sequence>
<proteinExistence type="predicted"/>
<accession>A0AAD6RKY4</accession>
<name>A0AAD6RKY4_9ROSI</name>
<reference evidence="2 3" key="1">
    <citation type="journal article" date="2023" name="Mol. Ecol. Resour.">
        <title>Chromosome-level genome assembly of a triploid poplar Populus alba 'Berolinensis'.</title>
        <authorList>
            <person name="Chen S."/>
            <person name="Yu Y."/>
            <person name="Wang X."/>
            <person name="Wang S."/>
            <person name="Zhang T."/>
            <person name="Zhou Y."/>
            <person name="He R."/>
            <person name="Meng N."/>
            <person name="Wang Y."/>
            <person name="Liu W."/>
            <person name="Liu Z."/>
            <person name="Liu J."/>
            <person name="Guo Q."/>
            <person name="Huang H."/>
            <person name="Sederoff R.R."/>
            <person name="Wang G."/>
            <person name="Qu G."/>
            <person name="Chen S."/>
        </authorList>
    </citation>
    <scope>NUCLEOTIDE SEQUENCE [LARGE SCALE GENOMIC DNA]</scope>
    <source>
        <strain evidence="2">SC-2020</strain>
    </source>
</reference>